<dbReference type="SUPFAM" id="SSF51110">
    <property type="entry name" value="alpha-D-mannose-specific plant lectins"/>
    <property type="match status" value="1"/>
</dbReference>
<dbReference type="PANTHER" id="PTHR47976">
    <property type="entry name" value="G-TYPE LECTIN S-RECEPTOR-LIKE SERINE/THREONINE-PROTEIN KINASE SD2-5"/>
    <property type="match status" value="1"/>
</dbReference>
<feature type="chain" id="PRO_5043855552" evidence="5">
    <location>
        <begin position="26"/>
        <end position="510"/>
    </location>
</feature>
<reference evidence="7 8" key="1">
    <citation type="journal article" date="2018" name="Sci. Data">
        <title>The draft genome sequence of cork oak.</title>
        <authorList>
            <person name="Ramos A.M."/>
            <person name="Usie A."/>
            <person name="Barbosa P."/>
            <person name="Barros P.M."/>
            <person name="Capote T."/>
            <person name="Chaves I."/>
            <person name="Simoes F."/>
            <person name="Abreu I."/>
            <person name="Carrasquinho I."/>
            <person name="Faro C."/>
            <person name="Guimaraes J.B."/>
            <person name="Mendonca D."/>
            <person name="Nobrega F."/>
            <person name="Rodrigues L."/>
            <person name="Saibo N.J.M."/>
            <person name="Varela M.C."/>
            <person name="Egas C."/>
            <person name="Matos J."/>
            <person name="Miguel C.M."/>
            <person name="Oliveira M.M."/>
            <person name="Ricardo C.P."/>
            <person name="Goncalves S."/>
        </authorList>
    </citation>
    <scope>NUCLEOTIDE SEQUENCE [LARGE SCALE GENOMIC DNA]</scope>
    <source>
        <strain evidence="8">cv. HL8</strain>
    </source>
</reference>
<dbReference type="InterPro" id="IPR036426">
    <property type="entry name" value="Bulb-type_lectin_dom_sf"/>
</dbReference>
<dbReference type="PANTHER" id="PTHR47976:SF2">
    <property type="entry name" value="RECEPTOR-LIKE SERINE_THREONINE-PROTEIN KINASE"/>
    <property type="match status" value="1"/>
</dbReference>
<comment type="caution">
    <text evidence="7">The sequence shown here is derived from an EMBL/GenBank/DDBJ whole genome shotgun (WGS) entry which is preliminary data.</text>
</comment>
<dbReference type="Pfam" id="PF01453">
    <property type="entry name" value="B_lectin"/>
    <property type="match status" value="1"/>
</dbReference>
<dbReference type="PROSITE" id="PS50927">
    <property type="entry name" value="BULB_LECTIN"/>
    <property type="match status" value="1"/>
</dbReference>
<accession>A0AAW0JWR3</accession>
<evidence type="ECO:0000313" key="8">
    <source>
        <dbReference type="Proteomes" id="UP000237347"/>
    </source>
</evidence>
<feature type="signal peptide" evidence="5">
    <location>
        <begin position="1"/>
        <end position="25"/>
    </location>
</feature>
<organism evidence="7 8">
    <name type="scientific">Quercus suber</name>
    <name type="common">Cork oak</name>
    <dbReference type="NCBI Taxonomy" id="58331"/>
    <lineage>
        <taxon>Eukaryota</taxon>
        <taxon>Viridiplantae</taxon>
        <taxon>Streptophyta</taxon>
        <taxon>Embryophyta</taxon>
        <taxon>Tracheophyta</taxon>
        <taxon>Spermatophyta</taxon>
        <taxon>Magnoliopsida</taxon>
        <taxon>eudicotyledons</taxon>
        <taxon>Gunneridae</taxon>
        <taxon>Pentapetalae</taxon>
        <taxon>rosids</taxon>
        <taxon>fabids</taxon>
        <taxon>Fagales</taxon>
        <taxon>Fagaceae</taxon>
        <taxon>Quercus</taxon>
    </lineage>
</organism>
<evidence type="ECO:0000259" key="6">
    <source>
        <dbReference type="PROSITE" id="PS50927"/>
    </source>
</evidence>
<gene>
    <name evidence="7" type="primary">LECRK3_17</name>
    <name evidence="7" type="ORF">CFP56_027282</name>
</gene>
<dbReference type="SMART" id="SM00473">
    <property type="entry name" value="PAN_AP"/>
    <property type="match status" value="1"/>
</dbReference>
<proteinExistence type="predicted"/>
<keyword evidence="4" id="KW-0472">Membrane</keyword>
<dbReference type="AlphaFoldDB" id="A0AAW0JWR3"/>
<dbReference type="EMBL" id="PKMF04000443">
    <property type="protein sequence ID" value="KAK7831469.1"/>
    <property type="molecule type" value="Genomic_DNA"/>
</dbReference>
<evidence type="ECO:0000313" key="7">
    <source>
        <dbReference type="EMBL" id="KAK7831469.1"/>
    </source>
</evidence>
<evidence type="ECO:0000256" key="4">
    <source>
        <dbReference type="SAM" id="Phobius"/>
    </source>
</evidence>
<dbReference type="InterPro" id="IPR001480">
    <property type="entry name" value="Bulb-type_lectin_dom"/>
</dbReference>
<evidence type="ECO:0000256" key="1">
    <source>
        <dbReference type="ARBA" id="ARBA00022729"/>
    </source>
</evidence>
<keyword evidence="8" id="KW-1185">Reference proteome</keyword>
<evidence type="ECO:0000256" key="5">
    <source>
        <dbReference type="SAM" id="SignalP"/>
    </source>
</evidence>
<protein>
    <submittedName>
        <fullName evidence="7">G-type lectin s-receptor-like serine/threonine-protein kinase lecrk3</fullName>
    </submittedName>
</protein>
<keyword evidence="3" id="KW-0325">Glycoprotein</keyword>
<evidence type="ECO:0000256" key="3">
    <source>
        <dbReference type="ARBA" id="ARBA00023180"/>
    </source>
</evidence>
<keyword evidence="1 5" id="KW-0732">Signal</keyword>
<dbReference type="SMART" id="SM00108">
    <property type="entry name" value="B_lectin"/>
    <property type="match status" value="1"/>
</dbReference>
<keyword evidence="4" id="KW-0812">Transmembrane</keyword>
<dbReference type="GO" id="GO:0016301">
    <property type="term" value="F:kinase activity"/>
    <property type="evidence" value="ECO:0007669"/>
    <property type="project" value="UniProtKB-KW"/>
</dbReference>
<evidence type="ECO:0000256" key="2">
    <source>
        <dbReference type="ARBA" id="ARBA00023157"/>
    </source>
</evidence>
<keyword evidence="2" id="KW-1015">Disulfide bond</keyword>
<feature type="transmembrane region" description="Helical" evidence="4">
    <location>
        <begin position="446"/>
        <end position="476"/>
    </location>
</feature>
<dbReference type="InterPro" id="IPR003609">
    <property type="entry name" value="Pan_app"/>
</dbReference>
<name>A0AAW0JWR3_QUESU</name>
<feature type="domain" description="Bulb-type lectin" evidence="6">
    <location>
        <begin position="37"/>
        <end position="156"/>
    </location>
</feature>
<dbReference type="CDD" id="cd01098">
    <property type="entry name" value="PAN_AP_plant"/>
    <property type="match status" value="1"/>
</dbReference>
<dbReference type="Gene3D" id="2.90.10.10">
    <property type="entry name" value="Bulb-type lectin domain"/>
    <property type="match status" value="2"/>
</dbReference>
<dbReference type="Proteomes" id="UP000237347">
    <property type="component" value="Unassembled WGS sequence"/>
</dbReference>
<dbReference type="Pfam" id="PF08276">
    <property type="entry name" value="PAN_2"/>
    <property type="match status" value="1"/>
</dbReference>
<dbReference type="CDD" id="cd00028">
    <property type="entry name" value="B_lectin"/>
    <property type="match status" value="1"/>
</dbReference>
<dbReference type="InterPro" id="IPR051343">
    <property type="entry name" value="G-type_lectin_kinases/EP1-like"/>
</dbReference>
<keyword evidence="4" id="KW-1133">Transmembrane helix</keyword>
<sequence length="510" mass="56999">MATSKLPHFCCLLLLLLPLLPTVLTYTEEDCNIRLDSLPLVAGKNSNPITSRLEEFAFGFHPLEGEKENQFLLAVWFYKTKKPTIVWYANGNKPAPENSELRLSSNNEFVLYDHEDNELWKAPTPRNSKSSCVAMRDNGNLVILYERYNPIWESFNEPKDTNLAWSNIGHGYHTQLSLKLDGNLVPYSLTKTVSPEALQKAYFATGTLNWESQLNFTEDGYMYIKYADESNRAHNLTKEYPDSKEDFYYLARIDHDGGFRLYRDTTNDESVSSSSSSSWTVVKSIPDDICSVLSGDTIGGGFFGPNTICSTFGGSRGTAFCSCPPGFSSLNQSYNWSGCVPNFALPSCDNNGWEVNKELVEFVKLGNMDWPSSDYDFLRGLGVSEESCIQHCLDDCLCVAAVYDQGKTCMKKQYPLSNGRKSPNITSIALIKVPKNIGIEKKGQSLIVVLAVLLGSSAFLNILFFLASSVAIINFYHKKLNLPRNIDSTFATNSCVQRVNPIPEPKRENG</sequence>